<sequence length="167" mass="18134">MISKSLLPPRSPPPSSRPRSSLALRWPHPPPTPFTLVVIASGQPFHNQQLSASSSGLEIGKPNADAHCSDGTKQDHAAFILRDGWFLYNNATDASTQQQQLWSDADRLNHNRITTDEFGFIGAGTSSPTWNIDSETIACPSSSKNEGRAWCVWLNAGVQNPGDNKLA</sequence>
<organism evidence="2 3">
    <name type="scientific">Lasiodiplodia theobromae</name>
    <dbReference type="NCBI Taxonomy" id="45133"/>
    <lineage>
        <taxon>Eukaryota</taxon>
        <taxon>Fungi</taxon>
        <taxon>Dikarya</taxon>
        <taxon>Ascomycota</taxon>
        <taxon>Pezizomycotina</taxon>
        <taxon>Dothideomycetes</taxon>
        <taxon>Dothideomycetes incertae sedis</taxon>
        <taxon>Botryosphaeriales</taxon>
        <taxon>Botryosphaeriaceae</taxon>
        <taxon>Lasiodiplodia</taxon>
    </lineage>
</organism>
<feature type="region of interest" description="Disordered" evidence="1">
    <location>
        <begin position="1"/>
        <end position="26"/>
    </location>
</feature>
<evidence type="ECO:0000313" key="2">
    <source>
        <dbReference type="EMBL" id="KAB2575253.1"/>
    </source>
</evidence>
<dbReference type="AlphaFoldDB" id="A0A5N5DBL4"/>
<keyword evidence="3" id="KW-1185">Reference proteome</keyword>
<reference evidence="2 3" key="1">
    <citation type="journal article" date="2019" name="Sci. Rep.">
        <title>A multi-omics analysis of the grapevine pathogen Lasiodiplodia theobromae reveals that temperature affects the expression of virulence- and pathogenicity-related genes.</title>
        <authorList>
            <person name="Felix C."/>
            <person name="Meneses R."/>
            <person name="Goncalves M.F.M."/>
            <person name="Tilleman L."/>
            <person name="Duarte A.S."/>
            <person name="Jorrin-Novo J.V."/>
            <person name="Van de Peer Y."/>
            <person name="Deforce D."/>
            <person name="Van Nieuwerburgh F."/>
            <person name="Esteves A.C."/>
            <person name="Alves A."/>
        </authorList>
    </citation>
    <scope>NUCLEOTIDE SEQUENCE [LARGE SCALE GENOMIC DNA]</scope>
    <source>
        <strain evidence="2 3">LA-SOL3</strain>
    </source>
</reference>
<protein>
    <submittedName>
        <fullName evidence="2">Uncharacterized protein</fullName>
    </submittedName>
</protein>
<proteinExistence type="predicted"/>
<dbReference type="OrthoDB" id="4093325at2759"/>
<comment type="caution">
    <text evidence="2">The sequence shown here is derived from an EMBL/GenBank/DDBJ whole genome shotgun (WGS) entry which is preliminary data.</text>
</comment>
<evidence type="ECO:0000256" key="1">
    <source>
        <dbReference type="SAM" id="MobiDB-lite"/>
    </source>
</evidence>
<name>A0A5N5DBL4_9PEZI</name>
<accession>A0A5N5DBL4</accession>
<gene>
    <name evidence="2" type="ORF">DBV05_g6183</name>
</gene>
<dbReference type="Proteomes" id="UP000325902">
    <property type="component" value="Unassembled WGS sequence"/>
</dbReference>
<evidence type="ECO:0000313" key="3">
    <source>
        <dbReference type="Proteomes" id="UP000325902"/>
    </source>
</evidence>
<dbReference type="EMBL" id="VCHE01000035">
    <property type="protein sequence ID" value="KAB2575253.1"/>
    <property type="molecule type" value="Genomic_DNA"/>
</dbReference>